<dbReference type="GeneID" id="93075704"/>
<evidence type="ECO:0000313" key="2">
    <source>
        <dbReference type="EMBL" id="AJA53655.1"/>
    </source>
</evidence>
<dbReference type="Pfam" id="PF07949">
    <property type="entry name" value="YbbR"/>
    <property type="match status" value="3"/>
</dbReference>
<name>A0A0H3J8V9_CLOPA</name>
<dbReference type="InterPro" id="IPR012505">
    <property type="entry name" value="YbbR"/>
</dbReference>
<dbReference type="Proteomes" id="UP000030905">
    <property type="component" value="Chromosome"/>
</dbReference>
<evidence type="ECO:0000313" key="4">
    <source>
        <dbReference type="Proteomes" id="UP000028042"/>
    </source>
</evidence>
<dbReference type="InterPro" id="IPR053154">
    <property type="entry name" value="c-di-AMP_regulator"/>
</dbReference>
<organism evidence="2 5">
    <name type="scientific">Clostridium pasteurianum DSM 525 = ATCC 6013</name>
    <dbReference type="NCBI Taxonomy" id="1262449"/>
    <lineage>
        <taxon>Bacteria</taxon>
        <taxon>Bacillati</taxon>
        <taxon>Bacillota</taxon>
        <taxon>Clostridia</taxon>
        <taxon>Eubacteriales</taxon>
        <taxon>Clostridiaceae</taxon>
        <taxon>Clostridium</taxon>
    </lineage>
</organism>
<dbReference type="eggNOG" id="COG4856">
    <property type="taxonomic scope" value="Bacteria"/>
</dbReference>
<accession>A0A0H3J8V9</accession>
<evidence type="ECO:0000256" key="1">
    <source>
        <dbReference type="SAM" id="Phobius"/>
    </source>
</evidence>
<keyword evidence="1" id="KW-0472">Membrane</keyword>
<dbReference type="PANTHER" id="PTHR37804:SF1">
    <property type="entry name" value="CDAA REGULATORY PROTEIN CDAR"/>
    <property type="match status" value="1"/>
</dbReference>
<evidence type="ECO:0000313" key="5">
    <source>
        <dbReference type="Proteomes" id="UP000030905"/>
    </source>
</evidence>
<dbReference type="PATRIC" id="fig|1262449.3.peg.2451"/>
<protein>
    <submittedName>
        <fullName evidence="3">YbbR family protein</fullName>
    </submittedName>
</protein>
<dbReference type="EMBL" id="CP009268">
    <property type="protein sequence ID" value="AJA53655.1"/>
    <property type="molecule type" value="Genomic_DNA"/>
</dbReference>
<keyword evidence="5" id="KW-1185">Reference proteome</keyword>
<dbReference type="Gene3D" id="2.170.120.40">
    <property type="entry name" value="YbbR-like domain"/>
    <property type="match status" value="2"/>
</dbReference>
<dbReference type="Gene3D" id="2.170.120.30">
    <property type="match status" value="2"/>
</dbReference>
<reference evidence="2 5" key="1">
    <citation type="journal article" date="2015" name="Genome Announc.">
        <title>Complete Genome Sequence of the Nitrogen-Fixing and Solvent-Producing Clostridium pasteurianum DSM 525.</title>
        <authorList>
            <person name="Poehlein A."/>
            <person name="Grosse-Honebrink A."/>
            <person name="Zhang Y."/>
            <person name="Minton N.P."/>
            <person name="Daniel R."/>
        </authorList>
    </citation>
    <scope>NUCLEOTIDE SEQUENCE [LARGE SCALE GENOMIC DNA]</scope>
    <source>
        <strain evidence="2">DSM 525</strain>
        <strain evidence="5">DSM 525 / ATCC 6013</strain>
    </source>
</reference>
<dbReference type="EMBL" id="JPGY02000001">
    <property type="protein sequence ID" value="KRU14320.1"/>
    <property type="molecule type" value="Genomic_DNA"/>
</dbReference>
<proteinExistence type="predicted"/>
<dbReference type="RefSeq" id="WP_003445694.1">
    <property type="nucleotide sequence ID" value="NZ_ANZB01000008.1"/>
</dbReference>
<keyword evidence="1" id="KW-0812">Transmembrane</keyword>
<feature type="transmembrane region" description="Helical" evidence="1">
    <location>
        <begin position="9"/>
        <end position="26"/>
    </location>
</feature>
<evidence type="ECO:0000313" key="3">
    <source>
        <dbReference type="EMBL" id="KRU14320.1"/>
    </source>
</evidence>
<dbReference type="PANTHER" id="PTHR37804">
    <property type="entry name" value="CDAA REGULATORY PROTEIN CDAR"/>
    <property type="match status" value="1"/>
</dbReference>
<sequence length="402" mass="43808">MEKKTKQQIVIKICCVIAAFCLWLYISNWENPIKTYRLRNVSVELINTDILTQSRLTLSQGQNFNVTLTLRGTDLEVMRARPDDFKIVADMSEYAVKKGENRIPVQIIHYPSNINIENTNTMWVNVNLDDLHQKTVPIKAKIEGSPKEGYYSSEAVISPGDAIVSGPDKLVNTVKNVIVDANISDLDKDVDLSVPLEAVDDSGKIVNGVKVQPQNASVTIPIKKAKSVGVNIKTTGQPISGIDIKEINPVYPTIDIIGDSDNLSKVSAIDTVPIDLSKVTENKTIKVKLNLPSGINTVNGDESIDVKTNVEGIIQKIFTVNINLINVPQQFNASLEQKSTDITVSGDKSIVNSIKDGDIKANVDCSSLQEGIHNLQISVALPKGVANISDSPSNVNVTVSKK</sequence>
<dbReference type="KEGG" id="cpat:CLPA_c36110"/>
<dbReference type="Proteomes" id="UP000028042">
    <property type="component" value="Unassembled WGS sequence"/>
</dbReference>
<keyword evidence="1" id="KW-1133">Transmembrane helix</keyword>
<reference evidence="3 4" key="3">
    <citation type="journal article" name="Genome Announc.">
        <title>Improved Draft Genome Sequence of Clostridium pasteurianum Strain ATCC 6013 (DSM 525) Using a Hybrid Next-Generation Sequencing Approach.</title>
        <authorList>
            <person name="Pyne M.E."/>
            <person name="Utturkar S."/>
            <person name="Brown S.D."/>
            <person name="Moo-Young M."/>
            <person name="Chung D.A."/>
            <person name="Chou C.P."/>
        </authorList>
    </citation>
    <scope>NUCLEOTIDE SEQUENCE [LARGE SCALE GENOMIC DNA]</scope>
    <source>
        <strain evidence="3 4">ATCC 6013</strain>
    </source>
</reference>
<reference evidence="3" key="2">
    <citation type="submission" date="2015-10" db="EMBL/GenBank/DDBJ databases">
        <title>Improved Draft Genome Sequence of Clostridium pasteurianum Strain ATCC 6013 (DSM 525) Using a Hybrid Next-Generation Sequencing Approach.</title>
        <authorList>
            <person name="Pyne M.E."/>
            <person name="Utturkar S.M."/>
            <person name="Brown S.D."/>
            <person name="Moo-Young M."/>
            <person name="Chung D.A."/>
            <person name="Chou P.C."/>
        </authorList>
    </citation>
    <scope>NUCLEOTIDE SEQUENCE</scope>
    <source>
        <strain evidence="3">ATCC 6013</strain>
    </source>
</reference>
<dbReference type="KEGG" id="cpae:CPAST_c36110"/>
<gene>
    <name evidence="2" type="ORF">CLPA_c36110</name>
    <name evidence="3" type="ORF">CP6013_03578</name>
</gene>
<dbReference type="AlphaFoldDB" id="A0A0H3J8V9"/>